<dbReference type="InterPro" id="IPR004147">
    <property type="entry name" value="ABC1_dom"/>
</dbReference>
<dbReference type="EMBL" id="HBFR01022048">
    <property type="protein sequence ID" value="CAD8888654.1"/>
    <property type="molecule type" value="Transcribed_RNA"/>
</dbReference>
<organism evidence="2">
    <name type="scientific">Corethron hystrix</name>
    <dbReference type="NCBI Taxonomy" id="216773"/>
    <lineage>
        <taxon>Eukaryota</taxon>
        <taxon>Sar</taxon>
        <taxon>Stramenopiles</taxon>
        <taxon>Ochrophyta</taxon>
        <taxon>Bacillariophyta</taxon>
        <taxon>Coscinodiscophyceae</taxon>
        <taxon>Corethrophycidae</taxon>
        <taxon>Corethrales</taxon>
        <taxon>Corethraceae</taxon>
        <taxon>Corethron</taxon>
    </lineage>
</organism>
<dbReference type="SUPFAM" id="SSF56112">
    <property type="entry name" value="Protein kinase-like (PK-like)"/>
    <property type="match status" value="1"/>
</dbReference>
<accession>A0A7S1BL09</accession>
<dbReference type="AlphaFoldDB" id="A0A7S1BL09"/>
<evidence type="ECO:0000259" key="1">
    <source>
        <dbReference type="Pfam" id="PF03109"/>
    </source>
</evidence>
<dbReference type="PANTHER" id="PTHR43173">
    <property type="entry name" value="ABC1 FAMILY PROTEIN"/>
    <property type="match status" value="1"/>
</dbReference>
<evidence type="ECO:0000313" key="2">
    <source>
        <dbReference type="EMBL" id="CAD8888654.1"/>
    </source>
</evidence>
<feature type="domain" description="ABC1 atypical kinase-like" evidence="1">
    <location>
        <begin position="21"/>
        <end position="83"/>
    </location>
</feature>
<dbReference type="PANTHER" id="PTHR43173:SF34">
    <property type="entry name" value="ABC1 ATYPICAL KINASE-LIKE DOMAIN-CONTAINING PROTEIN"/>
    <property type="match status" value="1"/>
</dbReference>
<dbReference type="InterPro" id="IPR051130">
    <property type="entry name" value="Mito_struct-func_regulator"/>
</dbReference>
<proteinExistence type="predicted"/>
<feature type="domain" description="ABC1 atypical kinase-like" evidence="1">
    <location>
        <begin position="171"/>
        <end position="249"/>
    </location>
</feature>
<gene>
    <name evidence="2" type="ORF">CHYS00102_LOCUS15854</name>
</gene>
<sequence length="372" mass="42445">MKTIRSFCEILAPENVCSLSALENQNATELDYRIEAKNLKEVSTNMKNSGFFPKEVVIPQPIDELSTKRLLVMELIPGPKLNDGVRSYFSEWAKANGTTLEALETEAKRKLEEEGIPSKYDGPSATQIERYKKLLKFRDAVVNTSISVCNGTIGQLPLIGSKLRKDYSYASLPLNLPRLVDVLMRVHGYQLMKYGCFNADPHGGNFLLLPDSRIGLIDYGATKRLTRNERLAACLMFAALHRNDDDMLWELSVIGGYKSKNNRKDVLMKLLRFSYDSWGKDVMEGKNIQQFIDDLKSKDPWEEVADNLVMASFMSIRLRSLTLGMNHPVRCSDWWGAIAEEILKEEGLPYESWDHDQLIKYRAEPNMQKTKF</sequence>
<name>A0A7S1BL09_9STRA</name>
<dbReference type="InterPro" id="IPR011009">
    <property type="entry name" value="Kinase-like_dom_sf"/>
</dbReference>
<reference evidence="2" key="1">
    <citation type="submission" date="2021-01" db="EMBL/GenBank/DDBJ databases">
        <authorList>
            <person name="Corre E."/>
            <person name="Pelletier E."/>
            <person name="Niang G."/>
            <person name="Scheremetjew M."/>
            <person name="Finn R."/>
            <person name="Kale V."/>
            <person name="Holt S."/>
            <person name="Cochrane G."/>
            <person name="Meng A."/>
            <person name="Brown T."/>
            <person name="Cohen L."/>
        </authorList>
    </citation>
    <scope>NUCLEOTIDE SEQUENCE</scope>
    <source>
        <strain evidence="2">308</strain>
    </source>
</reference>
<protein>
    <recommendedName>
        <fullName evidence="1">ABC1 atypical kinase-like domain-containing protein</fullName>
    </recommendedName>
</protein>
<dbReference type="Pfam" id="PF03109">
    <property type="entry name" value="ABC1"/>
    <property type="match status" value="2"/>
</dbReference>